<comment type="caution">
    <text evidence="1">The sequence shown here is derived from an EMBL/GenBank/DDBJ whole genome shotgun (WGS) entry which is preliminary data.</text>
</comment>
<dbReference type="AlphaFoldDB" id="A0A3M0KNR2"/>
<sequence length="122" mass="14115">MDNGVFGRAAEGFRKEAEELIVFNMKIFVKILARYFPSLITTTIFENFTIITPEALNDPRSNFLLETGQMNLKKYTIINIITIMTIKIIKNHNQKTSYPTDMDQRVFVLKGVCTPKLVYVFK</sequence>
<name>A0A3M0KNR2_HIRRU</name>
<dbReference type="EMBL" id="QRBI01000104">
    <property type="protein sequence ID" value="RMC14888.1"/>
    <property type="molecule type" value="Genomic_DNA"/>
</dbReference>
<evidence type="ECO:0000313" key="1">
    <source>
        <dbReference type="EMBL" id="RMC14888.1"/>
    </source>
</evidence>
<reference evidence="1 2" key="1">
    <citation type="submission" date="2018-07" db="EMBL/GenBank/DDBJ databases">
        <title>A high quality draft genome assembly of the barn swallow (H. rustica rustica).</title>
        <authorList>
            <person name="Formenti G."/>
            <person name="Chiara M."/>
            <person name="Poveda L."/>
            <person name="Francoijs K.-J."/>
            <person name="Bonisoli-Alquati A."/>
            <person name="Canova L."/>
            <person name="Gianfranceschi L."/>
            <person name="Horner D.S."/>
            <person name="Saino N."/>
        </authorList>
    </citation>
    <scope>NUCLEOTIDE SEQUENCE [LARGE SCALE GENOMIC DNA]</scope>
    <source>
        <strain evidence="1">Chelidonia</strain>
        <tissue evidence="1">Blood</tissue>
    </source>
</reference>
<gene>
    <name evidence="1" type="ORF">DUI87_07065</name>
</gene>
<protein>
    <submittedName>
        <fullName evidence="1">Uncharacterized protein</fullName>
    </submittedName>
</protein>
<keyword evidence="2" id="KW-1185">Reference proteome</keyword>
<accession>A0A3M0KNR2</accession>
<evidence type="ECO:0000313" key="2">
    <source>
        <dbReference type="Proteomes" id="UP000269221"/>
    </source>
</evidence>
<dbReference type="Proteomes" id="UP000269221">
    <property type="component" value="Unassembled WGS sequence"/>
</dbReference>
<organism evidence="1 2">
    <name type="scientific">Hirundo rustica rustica</name>
    <dbReference type="NCBI Taxonomy" id="333673"/>
    <lineage>
        <taxon>Eukaryota</taxon>
        <taxon>Metazoa</taxon>
        <taxon>Chordata</taxon>
        <taxon>Craniata</taxon>
        <taxon>Vertebrata</taxon>
        <taxon>Euteleostomi</taxon>
        <taxon>Archelosauria</taxon>
        <taxon>Archosauria</taxon>
        <taxon>Dinosauria</taxon>
        <taxon>Saurischia</taxon>
        <taxon>Theropoda</taxon>
        <taxon>Coelurosauria</taxon>
        <taxon>Aves</taxon>
        <taxon>Neognathae</taxon>
        <taxon>Neoaves</taxon>
        <taxon>Telluraves</taxon>
        <taxon>Australaves</taxon>
        <taxon>Passeriformes</taxon>
        <taxon>Sylvioidea</taxon>
        <taxon>Hirundinidae</taxon>
        <taxon>Hirundo</taxon>
    </lineage>
</organism>
<proteinExistence type="predicted"/>